<sequence length="167" mass="18654">MKELFNMAKSENKKVPSEDDIIKGKVYDYKRVLVGVDDSPDAQLAYQYAVKQAKEDKSELVIVSILEEQDVNVFTALSKEMLDQQRKTIQERLDKYRRVAENSGVKSVKTLIAEGDPGETIVKQVIPQVDPDLVIVGSLSRQGVAKYFGSQAAYVAKYSPVSVLVVR</sequence>
<name>A0A0R1RH09_9LACO</name>
<evidence type="ECO:0000259" key="2">
    <source>
        <dbReference type="Pfam" id="PF00582"/>
    </source>
</evidence>
<dbReference type="CDD" id="cd00293">
    <property type="entry name" value="USP-like"/>
    <property type="match status" value="1"/>
</dbReference>
<dbReference type="InterPro" id="IPR006015">
    <property type="entry name" value="Universal_stress_UspA"/>
</dbReference>
<dbReference type="InterPro" id="IPR014729">
    <property type="entry name" value="Rossmann-like_a/b/a_fold"/>
</dbReference>
<keyword evidence="4" id="KW-1185">Reference proteome</keyword>
<gene>
    <name evidence="3" type="ORF">FD35_GL002248</name>
</gene>
<dbReference type="eggNOG" id="COG0589">
    <property type="taxonomic scope" value="Bacteria"/>
</dbReference>
<feature type="domain" description="UspA" evidence="2">
    <location>
        <begin position="29"/>
        <end position="167"/>
    </location>
</feature>
<dbReference type="AlphaFoldDB" id="A0A0R1RH09"/>
<proteinExistence type="inferred from homology"/>
<comment type="similarity">
    <text evidence="1">Belongs to the universal stress protein A family.</text>
</comment>
<reference evidence="3 4" key="1">
    <citation type="journal article" date="2015" name="Genome Announc.">
        <title>Expanding the biotechnology potential of lactobacilli through comparative genomics of 213 strains and associated genera.</title>
        <authorList>
            <person name="Sun Z."/>
            <person name="Harris H.M."/>
            <person name="McCann A."/>
            <person name="Guo C."/>
            <person name="Argimon S."/>
            <person name="Zhang W."/>
            <person name="Yang X."/>
            <person name="Jeffery I.B."/>
            <person name="Cooney J.C."/>
            <person name="Kagawa T.F."/>
            <person name="Liu W."/>
            <person name="Song Y."/>
            <person name="Salvetti E."/>
            <person name="Wrobel A."/>
            <person name="Rasinkangas P."/>
            <person name="Parkhill J."/>
            <person name="Rea M.C."/>
            <person name="O'Sullivan O."/>
            <person name="Ritari J."/>
            <person name="Douillard F.P."/>
            <person name="Paul Ross R."/>
            <person name="Yang R."/>
            <person name="Briner A.E."/>
            <person name="Felis G.E."/>
            <person name="de Vos W.M."/>
            <person name="Barrangou R."/>
            <person name="Klaenhammer T.R."/>
            <person name="Caufield P.W."/>
            <person name="Cui Y."/>
            <person name="Zhang H."/>
            <person name="O'Toole P.W."/>
        </authorList>
    </citation>
    <scope>NUCLEOTIDE SEQUENCE [LARGE SCALE GENOMIC DNA]</scope>
    <source>
        <strain evidence="3 4">DSM 15814</strain>
    </source>
</reference>
<dbReference type="PANTHER" id="PTHR46268:SF6">
    <property type="entry name" value="UNIVERSAL STRESS PROTEIN UP12"/>
    <property type="match status" value="1"/>
</dbReference>
<dbReference type="EMBL" id="AZFF01000005">
    <property type="protein sequence ID" value="KRL56205.1"/>
    <property type="molecule type" value="Genomic_DNA"/>
</dbReference>
<dbReference type="PIRSF" id="PIRSF006276">
    <property type="entry name" value="UspA"/>
    <property type="match status" value="1"/>
</dbReference>
<dbReference type="PANTHER" id="PTHR46268">
    <property type="entry name" value="STRESS RESPONSE PROTEIN NHAX"/>
    <property type="match status" value="1"/>
</dbReference>
<dbReference type="Proteomes" id="UP000051999">
    <property type="component" value="Unassembled WGS sequence"/>
</dbReference>
<evidence type="ECO:0000313" key="4">
    <source>
        <dbReference type="Proteomes" id="UP000051999"/>
    </source>
</evidence>
<dbReference type="Pfam" id="PF00582">
    <property type="entry name" value="Usp"/>
    <property type="match status" value="1"/>
</dbReference>
<dbReference type="PATRIC" id="fig|1114972.6.peg.2303"/>
<evidence type="ECO:0000313" key="3">
    <source>
        <dbReference type="EMBL" id="KRL56205.1"/>
    </source>
</evidence>
<dbReference type="InterPro" id="IPR006016">
    <property type="entry name" value="UspA"/>
</dbReference>
<organism evidence="3 4">
    <name type="scientific">Furfurilactobacillus rossiae DSM 15814</name>
    <dbReference type="NCBI Taxonomy" id="1114972"/>
    <lineage>
        <taxon>Bacteria</taxon>
        <taxon>Bacillati</taxon>
        <taxon>Bacillota</taxon>
        <taxon>Bacilli</taxon>
        <taxon>Lactobacillales</taxon>
        <taxon>Lactobacillaceae</taxon>
        <taxon>Furfurilactobacillus</taxon>
    </lineage>
</organism>
<protein>
    <submittedName>
        <fullName evidence="3">UspA family nucleotide-binding protein</fullName>
    </submittedName>
</protein>
<dbReference type="STRING" id="1114972.FD35_GL002248"/>
<evidence type="ECO:0000256" key="1">
    <source>
        <dbReference type="ARBA" id="ARBA00008791"/>
    </source>
</evidence>
<dbReference type="SUPFAM" id="SSF52402">
    <property type="entry name" value="Adenine nucleotide alpha hydrolases-like"/>
    <property type="match status" value="1"/>
</dbReference>
<accession>A0A0R1RH09</accession>
<dbReference type="Gene3D" id="3.40.50.620">
    <property type="entry name" value="HUPs"/>
    <property type="match status" value="1"/>
</dbReference>
<comment type="caution">
    <text evidence="3">The sequence shown here is derived from an EMBL/GenBank/DDBJ whole genome shotgun (WGS) entry which is preliminary data.</text>
</comment>
<dbReference type="PRINTS" id="PR01438">
    <property type="entry name" value="UNVRSLSTRESS"/>
</dbReference>